<dbReference type="PROSITE" id="PS50102">
    <property type="entry name" value="RRM"/>
    <property type="match status" value="3"/>
</dbReference>
<dbReference type="SMART" id="SM00361">
    <property type="entry name" value="RRM_1"/>
    <property type="match status" value="1"/>
</dbReference>
<dbReference type="PANTHER" id="PTHR21245">
    <property type="entry name" value="HETEROGENEOUS NUCLEAR RIBONUCLEOPROTEIN"/>
    <property type="match status" value="1"/>
</dbReference>
<dbReference type="FunFam" id="3.30.70.330:FF:000808">
    <property type="entry name" value="Heterogeneous nuclear ribonucleoprotein Q isoform A"/>
    <property type="match status" value="1"/>
</dbReference>
<reference evidence="6" key="1">
    <citation type="journal article" date="2013" name="Ann. Bot.">
        <title>The repetitive component of the A genome of peanut (Arachis hypogaea) and its role in remodelling intergenic sequence space since its evolutionary divergence from the B genome.</title>
        <authorList>
            <person name="Bertioli D.J."/>
            <person name="Vidigal B."/>
            <person name="Nielen S."/>
            <person name="Ratnaparkhe M.B."/>
            <person name="Lee T.H."/>
            <person name="Leal-Bertioli S.C."/>
            <person name="Kim C."/>
            <person name="Guimaraes P.M."/>
            <person name="Seijo G."/>
            <person name="Schwarzacher T."/>
            <person name="Paterson A.H."/>
            <person name="Heslop-Harrison P."/>
            <person name="Araujo A.C."/>
        </authorList>
    </citation>
    <scope>NUCLEOTIDE SEQUENCE</scope>
</reference>
<feature type="transmembrane region" description="Helical" evidence="4">
    <location>
        <begin position="340"/>
        <end position="364"/>
    </location>
</feature>
<dbReference type="SUPFAM" id="SSF54928">
    <property type="entry name" value="RNA-binding domain, RBD"/>
    <property type="match status" value="2"/>
</dbReference>
<feature type="region of interest" description="Disordered" evidence="3">
    <location>
        <begin position="729"/>
        <end position="794"/>
    </location>
</feature>
<feature type="transmembrane region" description="Helical" evidence="4">
    <location>
        <begin position="273"/>
        <end position="293"/>
    </location>
</feature>
<dbReference type="Pfam" id="PF00076">
    <property type="entry name" value="RRM_1"/>
    <property type="match status" value="3"/>
</dbReference>
<evidence type="ECO:0000256" key="2">
    <source>
        <dbReference type="PROSITE-ProRule" id="PRU00176"/>
    </source>
</evidence>
<feature type="region of interest" description="Disordered" evidence="3">
    <location>
        <begin position="1132"/>
        <end position="1174"/>
    </location>
</feature>
<dbReference type="AlphaFoldDB" id="N1NEU8"/>
<dbReference type="InterPro" id="IPR035979">
    <property type="entry name" value="RBD_domain_sf"/>
</dbReference>
<keyword evidence="1 2" id="KW-0694">RNA-binding</keyword>
<keyword evidence="4" id="KW-0472">Membrane</keyword>
<organism evidence="6">
    <name type="scientific">Arachis duranensis</name>
    <name type="common">Wild peanut</name>
    <dbReference type="NCBI Taxonomy" id="130453"/>
    <lineage>
        <taxon>Eukaryota</taxon>
        <taxon>Viridiplantae</taxon>
        <taxon>Streptophyta</taxon>
        <taxon>Embryophyta</taxon>
        <taxon>Tracheophyta</taxon>
        <taxon>Spermatophyta</taxon>
        <taxon>Magnoliopsida</taxon>
        <taxon>eudicotyledons</taxon>
        <taxon>Gunneridae</taxon>
        <taxon>Pentapetalae</taxon>
        <taxon>rosids</taxon>
        <taxon>fabids</taxon>
        <taxon>Fabales</taxon>
        <taxon>Fabaceae</taxon>
        <taxon>Papilionoideae</taxon>
        <taxon>50 kb inversion clade</taxon>
        <taxon>dalbergioids sensu lato</taxon>
        <taxon>Dalbergieae</taxon>
        <taxon>Pterocarpus clade</taxon>
        <taxon>Arachis</taxon>
    </lineage>
</organism>
<dbReference type="SMART" id="SM00360">
    <property type="entry name" value="RRM"/>
    <property type="match status" value="3"/>
</dbReference>
<dbReference type="CDD" id="cd00590">
    <property type="entry name" value="RRM_SF"/>
    <property type="match status" value="1"/>
</dbReference>
<keyword evidence="4" id="KW-0812">Transmembrane</keyword>
<evidence type="ECO:0000256" key="3">
    <source>
        <dbReference type="SAM" id="MobiDB-lite"/>
    </source>
</evidence>
<dbReference type="InterPro" id="IPR003954">
    <property type="entry name" value="RRM_euk-type"/>
</dbReference>
<dbReference type="InterPro" id="IPR000504">
    <property type="entry name" value="RRM_dom"/>
</dbReference>
<dbReference type="Gene3D" id="3.30.70.330">
    <property type="match status" value="3"/>
</dbReference>
<gene>
    <name evidence="6" type="ORF">ARAX_ADH18B08-005</name>
</gene>
<accession>N1NEU8</accession>
<evidence type="ECO:0000259" key="5">
    <source>
        <dbReference type="PROSITE" id="PS50102"/>
    </source>
</evidence>
<dbReference type="FunFam" id="3.30.70.330:FF:000259">
    <property type="entry name" value="RNA-binding (RRM/RBD/RNP motifs) family protein"/>
    <property type="match status" value="1"/>
</dbReference>
<evidence type="ECO:0000256" key="4">
    <source>
        <dbReference type="SAM" id="Phobius"/>
    </source>
</evidence>
<dbReference type="InterPro" id="IPR012677">
    <property type="entry name" value="Nucleotide-bd_a/b_plait_sf"/>
</dbReference>
<evidence type="ECO:0000313" key="6">
    <source>
        <dbReference type="EMBL" id="CCW28734.1"/>
    </source>
</evidence>
<feature type="domain" description="RRM" evidence="5">
    <location>
        <begin position="879"/>
        <end position="961"/>
    </location>
</feature>
<feature type="domain" description="RRM" evidence="5">
    <location>
        <begin position="974"/>
        <end position="1051"/>
    </location>
</feature>
<evidence type="ECO:0000256" key="1">
    <source>
        <dbReference type="ARBA" id="ARBA00022884"/>
    </source>
</evidence>
<keyword evidence="4" id="KW-1133">Transmembrane helix</keyword>
<protein>
    <recommendedName>
        <fullName evidence="5">RRM domain-containing protein</fullName>
    </recommendedName>
</protein>
<dbReference type="GO" id="GO:0003723">
    <property type="term" value="F:RNA binding"/>
    <property type="evidence" value="ECO:0007669"/>
    <property type="project" value="UniProtKB-UniRule"/>
</dbReference>
<reference evidence="6" key="2">
    <citation type="submission" date="2013-04" db="EMBL/GenBank/DDBJ databases">
        <authorList>
            <person name="Bertioli D."/>
        </authorList>
    </citation>
    <scope>NUCLEOTIDE SEQUENCE</scope>
</reference>
<feature type="domain" description="RRM" evidence="5">
    <location>
        <begin position="799"/>
        <end position="877"/>
    </location>
</feature>
<sequence>MTLVLSHQKYSFSKQDILVLPPQNDAVSPPPLQTHFNPLLHFQPIFQIQAKSDSDFQPINNTPPNPEAANSTLPVLQFQNHQQCIQNTNKESIEKIATLSNRISNLPEIVYGENGSGRGGGGTATSGTGNAAVLHRGSDAEVGAVAKEEGEDTVYDGGGWILSGEDGVASDSTSVLHGGVVVTREALNGHVEAALSSDGDPCRGWFCRASSIVAKPPLLTATVFPWEREDKSITEQWDMVVVEGAHGDGSRVSATRATPAFFVESNGGPLGTAVQLLFLLLCLLSPLFSMAFAQPPAEATARHWQPSLFHPPPRSHEKIATVCGSGLATNRGIKQNESPLFIFIVLPSIVIDVVLPFAIVIAPLPIVEASTSVLFLVLLPSQNRLKSRSYSSLPVTDELSSIPMETLSFCFSFSSLSLQSVFKSPLFAITDAGHCQSPSIRHYRCRPLSISFGPYGMLSRRLANMPSNSAVVRAATTSDHDQLVSQQPPENVVPPMFFWGTTTSKLKGSTNSFSHHRTLKNHHTKKYDWNPNYHGSSDHCWHVKGKRKVRVRAAHLERNEEVVNVILFLAPLPSVLPHSGGYIDSHHGYTLHGYKLEQQPKRPTHSEANLKTHQYRHVFLWLMPPSLLLASNMHRHLKPYAFSLGKQCSHLGCVCLQGQDYETGTLRHKIVFSREDMNRNNVSKDTKLVCGYSAVNAMSEGAEVNERVDIDEENYMEEIDDDVEEQIDDHGQEAPEPPHEHKGSPAKAAAKDQLPEQEQERSDTAAEILQDGQKPSSVNEEDEEKEKHDELLALPPHGSEVFIGGLPRDANEDDLKALCEPMGDVLEVRLMKDKDTGENRGYAFVAFKTKEVAQKAIEDIHNKEFKGKTLRCSLSETKHRLFISNIPKTWTEDEFRKHVEAVGPGVENIELIKDPQNPTRNRGFAFVLYYNNACADYSRQKMSIASFKLGGNTPNVTWADPKISPDHSSSSQVKALYVKNIPENVTTEQLKELFRRHGEVTKVVMPPGKAGGKRDFGFIHYAERSSVLKAVKDTEKYEINGQVLEVVLAKPQTDRKAEVSYAYNPVLHPSHLIHPGYGSFSGNVYGSLAAGYGVATGYQQPMIYGRGPMPAGMQMVPMVLPDGQIGYVLQQPGVQAPPARPRRTDRNNGPSGQPGRAGGGGSEESNRNRRYRPY</sequence>
<dbReference type="EMBL" id="HF937564">
    <property type="protein sequence ID" value="CCW28734.1"/>
    <property type="molecule type" value="Genomic_DNA"/>
</dbReference>
<feature type="compositionally biased region" description="Basic and acidic residues" evidence="3">
    <location>
        <begin position="729"/>
        <end position="764"/>
    </location>
</feature>
<name>N1NEU8_ARADU</name>
<proteinExistence type="predicted"/>